<evidence type="ECO:0000313" key="6">
    <source>
        <dbReference type="EMBL" id="MCE2593591.1"/>
    </source>
</evidence>
<name>A0ABS8W7U3_9GAMM</name>
<keyword evidence="4 5" id="KW-0804">Transcription</keyword>
<evidence type="ECO:0000313" key="7">
    <source>
        <dbReference type="Proteomes" id="UP001201273"/>
    </source>
</evidence>
<dbReference type="EMBL" id="JAIMJA010000002">
    <property type="protein sequence ID" value="MCE2593591.1"/>
    <property type="molecule type" value="Genomic_DNA"/>
</dbReference>
<keyword evidence="7" id="KW-1185">Reference proteome</keyword>
<comment type="caution">
    <text evidence="6">The sequence shown here is derived from an EMBL/GenBank/DDBJ whole genome shotgun (WGS) entry which is preliminary data.</text>
</comment>
<keyword evidence="3 5" id="KW-0010">Activator</keyword>
<sequence length="133" mass="15361">MSETQFPPRGRITKKFTDIGPYFRVGKSDDENFFFDCLAVCAGVNAEPEKREFYGWWLDLKKTDTGFSYHYHYGFFDVAGEWQEKAIPKKHQAEVTRSLQVFYGKMTELVENTFELDLEPSSALDSHLVLTAA</sequence>
<evidence type="ECO:0000256" key="5">
    <source>
        <dbReference type="HAMAP-Rule" id="MF_01178"/>
    </source>
</evidence>
<dbReference type="NCBIfam" id="NF008217">
    <property type="entry name" value="PRK10984.1"/>
    <property type="match status" value="1"/>
</dbReference>
<accession>A0ABS8W7U3</accession>
<evidence type="ECO:0000256" key="2">
    <source>
        <dbReference type="ARBA" id="ARBA00023015"/>
    </source>
</evidence>
<evidence type="ECO:0000256" key="1">
    <source>
        <dbReference type="ARBA" id="ARBA00022490"/>
    </source>
</evidence>
<feature type="region of interest" description="Essential for activity" evidence="5">
    <location>
        <begin position="99"/>
        <end position="122"/>
    </location>
</feature>
<protein>
    <recommendedName>
        <fullName evidence="5">Sigma factor-binding protein Crl</fullName>
    </recommendedName>
</protein>
<comment type="function">
    <text evidence="5">Binds to the sigma-S subunit of RNA polymerase, activating expression of sigma-S-regulated genes. Stimulates RNA polymerase holoenzyme formation and may bind to several other sigma factors, such as sigma-70 and sigma-32.</text>
</comment>
<keyword evidence="2 5" id="KW-0805">Transcription regulation</keyword>
<dbReference type="RefSeq" id="WP_233051196.1">
    <property type="nucleotide sequence ID" value="NZ_JAIMJA010000002.1"/>
</dbReference>
<dbReference type="Pfam" id="PF07417">
    <property type="entry name" value="Crl"/>
    <property type="match status" value="1"/>
</dbReference>
<dbReference type="Proteomes" id="UP001201273">
    <property type="component" value="Unassembled WGS sequence"/>
</dbReference>
<proteinExistence type="inferred from homology"/>
<gene>
    <name evidence="5 6" type="primary">crl</name>
    <name evidence="6" type="ORF">K6Y31_02040</name>
</gene>
<dbReference type="InterPro" id="IPR009986">
    <property type="entry name" value="Tscrpt_reg_Crl"/>
</dbReference>
<organism evidence="6 7">
    <name type="scientific">Motilimonas cestriensis</name>
    <dbReference type="NCBI Taxonomy" id="2742685"/>
    <lineage>
        <taxon>Bacteria</taxon>
        <taxon>Pseudomonadati</taxon>
        <taxon>Pseudomonadota</taxon>
        <taxon>Gammaproteobacteria</taxon>
        <taxon>Alteromonadales</taxon>
        <taxon>Alteromonadales genera incertae sedis</taxon>
        <taxon>Motilimonas</taxon>
    </lineage>
</organism>
<reference evidence="6 7" key="1">
    <citation type="journal article" date="2022" name="Environ. Microbiol. Rep.">
        <title>Eco-phylogenetic analyses reveal divergent evolution of vitamin B12 metabolism in the marine bacterial family 'Psychromonadaceae'.</title>
        <authorList>
            <person name="Jin X."/>
            <person name="Yang Y."/>
            <person name="Cao H."/>
            <person name="Gao B."/>
            <person name="Zhao Z."/>
        </authorList>
    </citation>
    <scope>NUCLEOTIDE SEQUENCE [LARGE SCALE GENOMIC DNA]</scope>
    <source>
        <strain evidence="6 7">MKS20</strain>
    </source>
</reference>
<evidence type="ECO:0000256" key="3">
    <source>
        <dbReference type="ARBA" id="ARBA00023159"/>
    </source>
</evidence>
<dbReference type="HAMAP" id="MF_01178">
    <property type="entry name" value="Crl"/>
    <property type="match status" value="1"/>
</dbReference>
<dbReference type="InterPro" id="IPR038208">
    <property type="entry name" value="Tscrpt_reg_Crl_sf"/>
</dbReference>
<dbReference type="Gene3D" id="3.30.310.230">
    <property type="entry name" value="Sigma factor-binding protein Crl monomer"/>
    <property type="match status" value="1"/>
</dbReference>
<keyword evidence="1 5" id="KW-0963">Cytoplasm</keyword>
<evidence type="ECO:0000256" key="4">
    <source>
        <dbReference type="ARBA" id="ARBA00023163"/>
    </source>
</evidence>
<comment type="subcellular location">
    <subcellularLocation>
        <location evidence="5">Cytoplasm</location>
    </subcellularLocation>
</comment>
<comment type="similarity">
    <text evidence="5">Belongs to the Crl family.</text>
</comment>